<protein>
    <submittedName>
        <fullName evidence="1">Uncharacterized protein</fullName>
    </submittedName>
</protein>
<dbReference type="HOGENOM" id="CLU_2534753_0_0_2"/>
<keyword evidence="2" id="KW-1185">Reference proteome</keyword>
<dbReference type="EMBL" id="JH597755">
    <property type="protein sequence ID" value="EHP71234.1"/>
    <property type="molecule type" value="Genomic_DNA"/>
</dbReference>
<evidence type="ECO:0000313" key="1">
    <source>
        <dbReference type="EMBL" id="EHP71234.1"/>
    </source>
</evidence>
<evidence type="ECO:0000313" key="2">
    <source>
        <dbReference type="Proteomes" id="UP000003980"/>
    </source>
</evidence>
<accession>H2C0H2</accession>
<dbReference type="Gene3D" id="1.10.1270.10">
    <property type="entry name" value="TrpR-like"/>
    <property type="match status" value="1"/>
</dbReference>
<dbReference type="Proteomes" id="UP000003980">
    <property type="component" value="Unassembled WGS sequence"/>
</dbReference>
<proteinExistence type="predicted"/>
<reference evidence="1 2" key="1">
    <citation type="submission" date="2012-01" db="EMBL/GenBank/DDBJ databases">
        <title>Improved High-Quality Draft sequence of Metallosphaera yellowstonensis MK1.</title>
        <authorList>
            <consortium name="US DOE Joint Genome Institute"/>
            <person name="Lucas S."/>
            <person name="Han J."/>
            <person name="Cheng J.-F."/>
            <person name="Goodwin L."/>
            <person name="Pitluck S."/>
            <person name="Peters L."/>
            <person name="Teshima H."/>
            <person name="Detter J.C."/>
            <person name="Han C."/>
            <person name="Tapia R."/>
            <person name="Land M."/>
            <person name="Hauser L."/>
            <person name="Kyrpides N."/>
            <person name="Kozubal M."/>
            <person name="Macur R.E."/>
            <person name="Jay Z."/>
            <person name="Inskeep W."/>
            <person name="Woyke T."/>
        </authorList>
    </citation>
    <scope>NUCLEOTIDE SEQUENCE [LARGE SCALE GENOMIC DNA]</scope>
    <source>
        <strain evidence="1 2">MK1</strain>
    </source>
</reference>
<gene>
    <name evidence="1" type="ORF">MetMK1DRAFT_00000430</name>
</gene>
<dbReference type="InterPro" id="IPR038116">
    <property type="entry name" value="TrpR-like_sf"/>
</dbReference>
<dbReference type="Pfam" id="PF13384">
    <property type="entry name" value="HTH_23"/>
    <property type="match status" value="1"/>
</dbReference>
<name>H2C0H2_9CREN</name>
<dbReference type="SUPFAM" id="SSF46689">
    <property type="entry name" value="Homeodomain-like"/>
    <property type="match status" value="1"/>
</dbReference>
<dbReference type="InterPro" id="IPR009057">
    <property type="entry name" value="Homeodomain-like_sf"/>
</dbReference>
<dbReference type="AlphaFoldDB" id="H2C0H2"/>
<dbReference type="RefSeq" id="WP_009069325.1">
    <property type="nucleotide sequence ID" value="NZ_JH597755.1"/>
</dbReference>
<organism evidence="1 2">
    <name type="scientific">Metallosphaera yellowstonensis MK1</name>
    <dbReference type="NCBI Taxonomy" id="671065"/>
    <lineage>
        <taxon>Archaea</taxon>
        <taxon>Thermoproteota</taxon>
        <taxon>Thermoprotei</taxon>
        <taxon>Sulfolobales</taxon>
        <taxon>Sulfolobaceae</taxon>
        <taxon>Metallosphaera</taxon>
    </lineage>
</organism>
<sequence>MRSYKLVKWISYDDLVKLYLREKNGKVKMRLLIIIKLYEGHKLYHVSKELKMSVSTVSKWLKRWNQGGYAALLDSKSRRKQRA</sequence>